<keyword evidence="5" id="KW-0472">Membrane</keyword>
<gene>
    <name evidence="7" type="ORF">E4T21_02380</name>
</gene>
<dbReference type="PANTHER" id="PTHR30606">
    <property type="entry name" value="LIPID A BIOSYNTHESIS LAUROYL ACYLTRANSFERASE"/>
    <property type="match status" value="1"/>
</dbReference>
<protein>
    <submittedName>
        <fullName evidence="7">Glycosyl transferase</fullName>
    </submittedName>
</protein>
<dbReference type="PANTHER" id="PTHR30606:SF9">
    <property type="entry name" value="LIPID A BIOSYNTHESIS LAUROYLTRANSFERASE"/>
    <property type="match status" value="1"/>
</dbReference>
<dbReference type="Pfam" id="PF03279">
    <property type="entry name" value="Lip_A_acyltrans"/>
    <property type="match status" value="1"/>
</dbReference>
<proteinExistence type="predicted"/>
<dbReference type="CDD" id="cd07984">
    <property type="entry name" value="LPLAT_LABLAT-like"/>
    <property type="match status" value="1"/>
</dbReference>
<keyword evidence="3" id="KW-0997">Cell inner membrane</keyword>
<evidence type="ECO:0000256" key="6">
    <source>
        <dbReference type="ARBA" id="ARBA00023315"/>
    </source>
</evidence>
<keyword evidence="2" id="KW-1003">Cell membrane</keyword>
<name>A0A5C1NA04_9GAMM</name>
<evidence type="ECO:0000256" key="1">
    <source>
        <dbReference type="ARBA" id="ARBA00004533"/>
    </source>
</evidence>
<dbReference type="OrthoDB" id="9808633at2"/>
<keyword evidence="6" id="KW-0012">Acyltransferase</keyword>
<evidence type="ECO:0000256" key="3">
    <source>
        <dbReference type="ARBA" id="ARBA00022519"/>
    </source>
</evidence>
<dbReference type="KEGG" id="hbh:E4T21_02380"/>
<organism evidence="7 8">
    <name type="scientific">Halomonas binhaiensis</name>
    <dbReference type="NCBI Taxonomy" id="2562282"/>
    <lineage>
        <taxon>Bacteria</taxon>
        <taxon>Pseudomonadati</taxon>
        <taxon>Pseudomonadota</taxon>
        <taxon>Gammaproteobacteria</taxon>
        <taxon>Oceanospirillales</taxon>
        <taxon>Halomonadaceae</taxon>
        <taxon>Halomonas</taxon>
    </lineage>
</organism>
<sequence>MKSSWARVGERGTLTGMLLMVHLRRLGEWPFKLVLWPVILWYYTTHAVARHASRDYLARLDPSLSQSPLAWHQRSFSHFLSFGRCLMDKVGAWSGAFPADELQGDGVRHFSEALAKGEHRGPGGLVLVAHHGNLDVVNALNEQDSSVDVSVIMHSRNARKFNELLGRATGRRGPSIIEVNDITPATAQLLDAKIRAGGFVVVAADRVPPGLGRYRWLDFLNAPAAFPEGPFLLAALLRCPVYLLACVRDGDAYRVDFEPFDDTSSLPRKHRQAWLDDAMFRYVAQLESHVRRHPLQWFNFFPFWQPPEISPP</sequence>
<keyword evidence="4 7" id="KW-0808">Transferase</keyword>
<keyword evidence="8" id="KW-1185">Reference proteome</keyword>
<dbReference type="GO" id="GO:0005886">
    <property type="term" value="C:plasma membrane"/>
    <property type="evidence" value="ECO:0007669"/>
    <property type="project" value="UniProtKB-SubCell"/>
</dbReference>
<accession>A0A5C1NA04</accession>
<dbReference type="InterPro" id="IPR004960">
    <property type="entry name" value="LipA_acyltrans"/>
</dbReference>
<dbReference type="GO" id="GO:0009247">
    <property type="term" value="P:glycolipid biosynthetic process"/>
    <property type="evidence" value="ECO:0007669"/>
    <property type="project" value="UniProtKB-ARBA"/>
</dbReference>
<comment type="subcellular location">
    <subcellularLocation>
        <location evidence="1">Cell inner membrane</location>
    </subcellularLocation>
</comment>
<dbReference type="EMBL" id="CP038437">
    <property type="protein sequence ID" value="QEM80532.1"/>
    <property type="molecule type" value="Genomic_DNA"/>
</dbReference>
<dbReference type="RefSeq" id="WP_149283189.1">
    <property type="nucleotide sequence ID" value="NZ_CP038437.2"/>
</dbReference>
<evidence type="ECO:0000313" key="7">
    <source>
        <dbReference type="EMBL" id="QEM80532.1"/>
    </source>
</evidence>
<evidence type="ECO:0000256" key="5">
    <source>
        <dbReference type="ARBA" id="ARBA00023136"/>
    </source>
</evidence>
<evidence type="ECO:0000256" key="2">
    <source>
        <dbReference type="ARBA" id="ARBA00022475"/>
    </source>
</evidence>
<reference evidence="7" key="1">
    <citation type="submission" date="2021-02" db="EMBL/GenBank/DDBJ databases">
        <title>Strain Y2R2, a novel species of the genus Halomonas.</title>
        <authorList>
            <person name="Huang H."/>
        </authorList>
    </citation>
    <scope>NUCLEOTIDE SEQUENCE</scope>
    <source>
        <strain evidence="7">Y2R2</strain>
    </source>
</reference>
<dbReference type="GO" id="GO:0016746">
    <property type="term" value="F:acyltransferase activity"/>
    <property type="evidence" value="ECO:0007669"/>
    <property type="project" value="UniProtKB-KW"/>
</dbReference>
<dbReference type="Proteomes" id="UP000324285">
    <property type="component" value="Chromosome"/>
</dbReference>
<dbReference type="AlphaFoldDB" id="A0A5C1NA04"/>
<evidence type="ECO:0000256" key="4">
    <source>
        <dbReference type="ARBA" id="ARBA00022679"/>
    </source>
</evidence>
<evidence type="ECO:0000313" key="8">
    <source>
        <dbReference type="Proteomes" id="UP000324285"/>
    </source>
</evidence>